<keyword evidence="3" id="KW-1185">Reference proteome</keyword>
<name>A0AAN9JW58_CANGL</name>
<reference evidence="2 3" key="1">
    <citation type="submission" date="2024-01" db="EMBL/GenBank/DDBJ databases">
        <title>The genomes of 5 underutilized Papilionoideae crops provide insights into root nodulation and disease resistanc.</title>
        <authorList>
            <person name="Jiang F."/>
        </authorList>
    </citation>
    <scope>NUCLEOTIDE SEQUENCE [LARGE SCALE GENOMIC DNA]</scope>
    <source>
        <strain evidence="2">LVBAO_FW01</strain>
        <tissue evidence="2">Leaves</tissue>
    </source>
</reference>
<dbReference type="EMBL" id="JAYMYQ010000011">
    <property type="protein sequence ID" value="KAK7305161.1"/>
    <property type="molecule type" value="Genomic_DNA"/>
</dbReference>
<evidence type="ECO:0000313" key="3">
    <source>
        <dbReference type="Proteomes" id="UP001367508"/>
    </source>
</evidence>
<dbReference type="Proteomes" id="UP001367508">
    <property type="component" value="Unassembled WGS sequence"/>
</dbReference>
<organism evidence="2 3">
    <name type="scientific">Canavalia gladiata</name>
    <name type="common">Sword bean</name>
    <name type="synonym">Dolichos gladiatus</name>
    <dbReference type="NCBI Taxonomy" id="3824"/>
    <lineage>
        <taxon>Eukaryota</taxon>
        <taxon>Viridiplantae</taxon>
        <taxon>Streptophyta</taxon>
        <taxon>Embryophyta</taxon>
        <taxon>Tracheophyta</taxon>
        <taxon>Spermatophyta</taxon>
        <taxon>Magnoliopsida</taxon>
        <taxon>eudicotyledons</taxon>
        <taxon>Gunneridae</taxon>
        <taxon>Pentapetalae</taxon>
        <taxon>rosids</taxon>
        <taxon>fabids</taxon>
        <taxon>Fabales</taxon>
        <taxon>Fabaceae</taxon>
        <taxon>Papilionoideae</taxon>
        <taxon>50 kb inversion clade</taxon>
        <taxon>NPAAA clade</taxon>
        <taxon>indigoferoid/millettioid clade</taxon>
        <taxon>Phaseoleae</taxon>
        <taxon>Canavalia</taxon>
    </lineage>
</organism>
<proteinExistence type="predicted"/>
<feature type="compositionally biased region" description="Basic and acidic residues" evidence="1">
    <location>
        <begin position="95"/>
        <end position="107"/>
    </location>
</feature>
<accession>A0AAN9JW58</accession>
<dbReference type="AlphaFoldDB" id="A0AAN9JW58"/>
<evidence type="ECO:0000313" key="2">
    <source>
        <dbReference type="EMBL" id="KAK7305161.1"/>
    </source>
</evidence>
<feature type="region of interest" description="Disordered" evidence="1">
    <location>
        <begin position="65"/>
        <end position="107"/>
    </location>
</feature>
<sequence>MAGAPFLTLFHASSRSSLVKPSRPLFYNPIKNYGQANKGKQSRLMEERAPSTAEEFERVAEEKAKAQKGVASQTLDKASDAAEEATIGNSNVESVKNRYKEHGPGSN</sequence>
<gene>
    <name evidence="2" type="ORF">VNO77_43061</name>
</gene>
<comment type="caution">
    <text evidence="2">The sequence shown here is derived from an EMBL/GenBank/DDBJ whole genome shotgun (WGS) entry which is preliminary data.</text>
</comment>
<evidence type="ECO:0000256" key="1">
    <source>
        <dbReference type="SAM" id="MobiDB-lite"/>
    </source>
</evidence>
<protein>
    <submittedName>
        <fullName evidence="2">Uncharacterized protein</fullName>
    </submittedName>
</protein>